<evidence type="ECO:0000313" key="10">
    <source>
        <dbReference type="EMBL" id="QFI38872.1"/>
    </source>
</evidence>
<keyword evidence="5 8" id="KW-0812">Transmembrane</keyword>
<evidence type="ECO:0000256" key="7">
    <source>
        <dbReference type="ARBA" id="ARBA00023136"/>
    </source>
</evidence>
<evidence type="ECO:0000256" key="4">
    <source>
        <dbReference type="ARBA" id="ARBA00022475"/>
    </source>
</evidence>
<dbReference type="PANTHER" id="PTHR43124">
    <property type="entry name" value="PURINE EFFLUX PUMP PBUE"/>
    <property type="match status" value="1"/>
</dbReference>
<name>A0A5J6WR57_MORMI</name>
<dbReference type="Gene3D" id="1.20.1720.10">
    <property type="entry name" value="Multidrug resistance protein D"/>
    <property type="match status" value="1"/>
</dbReference>
<organism evidence="10 11">
    <name type="scientific">Moritella marina ATCC 15381</name>
    <dbReference type="NCBI Taxonomy" id="1202962"/>
    <lineage>
        <taxon>Bacteria</taxon>
        <taxon>Pseudomonadati</taxon>
        <taxon>Pseudomonadota</taxon>
        <taxon>Gammaproteobacteria</taxon>
        <taxon>Alteromonadales</taxon>
        <taxon>Moritellaceae</taxon>
        <taxon>Moritella</taxon>
    </lineage>
</organism>
<dbReference type="InterPro" id="IPR004812">
    <property type="entry name" value="Efflux_drug-R_Bcr/CmlA"/>
</dbReference>
<keyword evidence="7 8" id="KW-0472">Membrane</keyword>
<dbReference type="CDD" id="cd17320">
    <property type="entry name" value="MFS_MdfA_MDR_like"/>
    <property type="match status" value="1"/>
</dbReference>
<feature type="transmembrane region" description="Helical" evidence="8">
    <location>
        <begin position="97"/>
        <end position="118"/>
    </location>
</feature>
<dbReference type="RefSeq" id="WP_019441512.1">
    <property type="nucleotide sequence ID" value="NZ_ALOE01000019.1"/>
</dbReference>
<protein>
    <recommendedName>
        <fullName evidence="8">Bcr/CflA family efflux transporter</fullName>
    </recommendedName>
</protein>
<keyword evidence="11" id="KW-1185">Reference proteome</keyword>
<feature type="transmembrane region" description="Helical" evidence="8">
    <location>
        <begin position="356"/>
        <end position="376"/>
    </location>
</feature>
<evidence type="ECO:0000313" key="11">
    <source>
        <dbReference type="Proteomes" id="UP000327424"/>
    </source>
</evidence>
<evidence type="ECO:0000256" key="1">
    <source>
        <dbReference type="ARBA" id="ARBA00004651"/>
    </source>
</evidence>
<sequence>MNRKPHISLILALMMFPQIVETIYSPVLPHLANSFDVSIHTATQTLSIYFSAFALGVIFWGRIADLIGRRPAMLIGLCTYGLGSILALMATDFNMLMMARFTSAFGAAVGSVVTQTMLRDSYNGDDLVKVFTLMGMGISLSPVIGLISGGFIAEYAGHLGVFSVLLILAILLLFVALKALPETRPDKIAKVNLITLLMRMLKDRDIRYHAILVALFNLVLFSYYSLAPFIFSKLDFISIEFGYTGIALACGSLLGSMLNKRLLQAKYTSQSLLRLACALVLCGSVGVYALQDSVWLLAPMLIVVMSYGIAIPNILAHALAKYKDVAGSAGAVFGLFYYLLLGAGLALTGILNNLGLVLMLAASIILVCTVQLNRAVQKKNH</sequence>
<evidence type="ECO:0000256" key="6">
    <source>
        <dbReference type="ARBA" id="ARBA00022989"/>
    </source>
</evidence>
<evidence type="ECO:0000256" key="8">
    <source>
        <dbReference type="RuleBase" id="RU365088"/>
    </source>
</evidence>
<proteinExistence type="inferred from homology"/>
<comment type="similarity">
    <text evidence="2 8">Belongs to the major facilitator superfamily. Bcr/CmlA family.</text>
</comment>
<comment type="subcellular location">
    <subcellularLocation>
        <location evidence="8">Cell inner membrane</location>
        <topology evidence="8">Multi-pass membrane protein</topology>
    </subcellularLocation>
    <subcellularLocation>
        <location evidence="1">Cell membrane</location>
        <topology evidence="1">Multi-pass membrane protein</topology>
    </subcellularLocation>
</comment>
<dbReference type="InterPro" id="IPR011701">
    <property type="entry name" value="MFS"/>
</dbReference>
<feature type="transmembrane region" description="Helical" evidence="8">
    <location>
        <begin position="130"/>
        <end position="153"/>
    </location>
</feature>
<dbReference type="GO" id="GO:0042910">
    <property type="term" value="F:xenobiotic transmembrane transporter activity"/>
    <property type="evidence" value="ECO:0007669"/>
    <property type="project" value="InterPro"/>
</dbReference>
<feature type="transmembrane region" description="Helical" evidence="8">
    <location>
        <begin position="328"/>
        <end position="350"/>
    </location>
</feature>
<feature type="transmembrane region" description="Helical" evidence="8">
    <location>
        <begin position="296"/>
        <end position="316"/>
    </location>
</feature>
<dbReference type="InterPro" id="IPR036259">
    <property type="entry name" value="MFS_trans_sf"/>
</dbReference>
<evidence type="ECO:0000256" key="5">
    <source>
        <dbReference type="ARBA" id="ARBA00022692"/>
    </source>
</evidence>
<keyword evidence="4" id="KW-1003">Cell membrane</keyword>
<feature type="transmembrane region" description="Helical" evidence="8">
    <location>
        <begin position="46"/>
        <end position="64"/>
    </location>
</feature>
<evidence type="ECO:0000256" key="2">
    <source>
        <dbReference type="ARBA" id="ARBA00006236"/>
    </source>
</evidence>
<evidence type="ECO:0000256" key="3">
    <source>
        <dbReference type="ARBA" id="ARBA00022448"/>
    </source>
</evidence>
<reference evidence="10 11" key="1">
    <citation type="submission" date="2019-09" db="EMBL/GenBank/DDBJ databases">
        <title>Hybrid Assembly of the complete Genome of the Deep-Sea Bacterium Moritella marina from long Nanopore and Illumina reads.</title>
        <authorList>
            <person name="Magin S."/>
            <person name="Georgoulis A."/>
            <person name="Papadimitriou K."/>
            <person name="Iliakis G."/>
            <person name="Vorgias C.E."/>
        </authorList>
    </citation>
    <scope>NUCLEOTIDE SEQUENCE [LARGE SCALE GENOMIC DNA]</scope>
    <source>
        <strain evidence="10 11">MP-1</strain>
    </source>
</reference>
<feature type="transmembrane region" description="Helical" evidence="8">
    <location>
        <begin position="271"/>
        <end position="290"/>
    </location>
</feature>
<comment type="caution">
    <text evidence="8">Lacks conserved residue(s) required for the propagation of feature annotation.</text>
</comment>
<dbReference type="PANTHER" id="PTHR43124:SF3">
    <property type="entry name" value="CHLORAMPHENICOL EFFLUX PUMP RV0191"/>
    <property type="match status" value="1"/>
</dbReference>
<feature type="transmembrane region" description="Helical" evidence="8">
    <location>
        <begin position="208"/>
        <end position="231"/>
    </location>
</feature>
<accession>A0A5J6WR57</accession>
<feature type="transmembrane region" description="Helical" evidence="8">
    <location>
        <begin position="159"/>
        <end position="180"/>
    </location>
</feature>
<feature type="transmembrane region" description="Helical" evidence="8">
    <location>
        <begin position="237"/>
        <end position="259"/>
    </location>
</feature>
<dbReference type="InterPro" id="IPR050189">
    <property type="entry name" value="MFS_Efflux_Transporters"/>
</dbReference>
<dbReference type="InterPro" id="IPR020846">
    <property type="entry name" value="MFS_dom"/>
</dbReference>
<gene>
    <name evidence="10" type="ORF">FR932_13925</name>
</gene>
<dbReference type="Proteomes" id="UP000327424">
    <property type="component" value="Chromosome"/>
</dbReference>
<dbReference type="NCBIfam" id="TIGR00710">
    <property type="entry name" value="efflux_Bcr_CflA"/>
    <property type="match status" value="1"/>
</dbReference>
<dbReference type="KEGG" id="mmaa:FR932_13925"/>
<dbReference type="GO" id="GO:0005886">
    <property type="term" value="C:plasma membrane"/>
    <property type="evidence" value="ECO:0007669"/>
    <property type="project" value="UniProtKB-SubCell"/>
</dbReference>
<evidence type="ECO:0000259" key="9">
    <source>
        <dbReference type="PROSITE" id="PS50850"/>
    </source>
</evidence>
<dbReference type="OrthoDB" id="9814303at2"/>
<dbReference type="AlphaFoldDB" id="A0A5J6WR57"/>
<dbReference type="SUPFAM" id="SSF103473">
    <property type="entry name" value="MFS general substrate transporter"/>
    <property type="match status" value="1"/>
</dbReference>
<dbReference type="PROSITE" id="PS50850">
    <property type="entry name" value="MFS"/>
    <property type="match status" value="1"/>
</dbReference>
<feature type="domain" description="Major facilitator superfamily (MFS) profile" evidence="9">
    <location>
        <begin position="1"/>
        <end position="380"/>
    </location>
</feature>
<dbReference type="EMBL" id="CP044399">
    <property type="protein sequence ID" value="QFI38872.1"/>
    <property type="molecule type" value="Genomic_DNA"/>
</dbReference>
<keyword evidence="3 8" id="KW-0813">Transport</keyword>
<keyword evidence="8" id="KW-0997">Cell inner membrane</keyword>
<feature type="transmembrane region" description="Helical" evidence="8">
    <location>
        <begin position="71"/>
        <end position="91"/>
    </location>
</feature>
<dbReference type="Pfam" id="PF07690">
    <property type="entry name" value="MFS_1"/>
    <property type="match status" value="1"/>
</dbReference>
<keyword evidence="6 8" id="KW-1133">Transmembrane helix</keyword>
<dbReference type="GO" id="GO:1990961">
    <property type="term" value="P:xenobiotic detoxification by transmembrane export across the plasma membrane"/>
    <property type="evidence" value="ECO:0007669"/>
    <property type="project" value="InterPro"/>
</dbReference>